<evidence type="ECO:0000313" key="2">
    <source>
        <dbReference type="Proteomes" id="UP000807342"/>
    </source>
</evidence>
<proteinExistence type="predicted"/>
<accession>A0A9P6C2A2</accession>
<name>A0A9P6C2A2_9AGAR</name>
<keyword evidence="2" id="KW-1185">Reference proteome</keyword>
<protein>
    <submittedName>
        <fullName evidence="1">Uncharacterized protein</fullName>
    </submittedName>
</protein>
<organism evidence="1 2">
    <name type="scientific">Macrolepiota fuliginosa MF-IS2</name>
    <dbReference type="NCBI Taxonomy" id="1400762"/>
    <lineage>
        <taxon>Eukaryota</taxon>
        <taxon>Fungi</taxon>
        <taxon>Dikarya</taxon>
        <taxon>Basidiomycota</taxon>
        <taxon>Agaricomycotina</taxon>
        <taxon>Agaricomycetes</taxon>
        <taxon>Agaricomycetidae</taxon>
        <taxon>Agaricales</taxon>
        <taxon>Agaricineae</taxon>
        <taxon>Agaricaceae</taxon>
        <taxon>Macrolepiota</taxon>
    </lineage>
</organism>
<dbReference type="AlphaFoldDB" id="A0A9P6C2A2"/>
<dbReference type="EMBL" id="MU151133">
    <property type="protein sequence ID" value="KAF9449361.1"/>
    <property type="molecule type" value="Genomic_DNA"/>
</dbReference>
<dbReference type="Proteomes" id="UP000807342">
    <property type="component" value="Unassembled WGS sequence"/>
</dbReference>
<gene>
    <name evidence="1" type="ORF">P691DRAFT_703344</name>
</gene>
<comment type="caution">
    <text evidence="1">The sequence shown here is derived from an EMBL/GenBank/DDBJ whole genome shotgun (WGS) entry which is preliminary data.</text>
</comment>
<sequence length="136" mass="14923">MAFQLLSLPKTHFVSPRIQVPETPGALESLSPYAPKIIECINNLVASFHFVGVVLQLAMNFQSQAYAGSYKSFAVLWTIAQLLTLVDASPRVLGRNTRVNGLYVNEVTSAVVAVADLVQAWMYRSVKVVEDDASHD</sequence>
<reference evidence="1" key="1">
    <citation type="submission" date="2020-11" db="EMBL/GenBank/DDBJ databases">
        <authorList>
            <consortium name="DOE Joint Genome Institute"/>
            <person name="Ahrendt S."/>
            <person name="Riley R."/>
            <person name="Andreopoulos W."/>
            <person name="Labutti K."/>
            <person name="Pangilinan J."/>
            <person name="Ruiz-Duenas F.J."/>
            <person name="Barrasa J.M."/>
            <person name="Sanchez-Garcia M."/>
            <person name="Camarero S."/>
            <person name="Miyauchi S."/>
            <person name="Serrano A."/>
            <person name="Linde D."/>
            <person name="Babiker R."/>
            <person name="Drula E."/>
            <person name="Ayuso-Fernandez I."/>
            <person name="Pacheco R."/>
            <person name="Padilla G."/>
            <person name="Ferreira P."/>
            <person name="Barriuso J."/>
            <person name="Kellner H."/>
            <person name="Castanera R."/>
            <person name="Alfaro M."/>
            <person name="Ramirez L."/>
            <person name="Pisabarro A.G."/>
            <person name="Kuo A."/>
            <person name="Tritt A."/>
            <person name="Lipzen A."/>
            <person name="He G."/>
            <person name="Yan M."/>
            <person name="Ng V."/>
            <person name="Cullen D."/>
            <person name="Martin F."/>
            <person name="Rosso M.-N."/>
            <person name="Henrissat B."/>
            <person name="Hibbett D."/>
            <person name="Martinez A.T."/>
            <person name="Grigoriev I.V."/>
        </authorList>
    </citation>
    <scope>NUCLEOTIDE SEQUENCE</scope>
    <source>
        <strain evidence="1">MF-IS2</strain>
    </source>
</reference>
<evidence type="ECO:0000313" key="1">
    <source>
        <dbReference type="EMBL" id="KAF9449361.1"/>
    </source>
</evidence>